<comment type="caution">
    <text evidence="1">The sequence shown here is derived from an EMBL/GenBank/DDBJ whole genome shotgun (WGS) entry which is preliminary data.</text>
</comment>
<dbReference type="STRING" id="59750.AWC31_18400"/>
<evidence type="ECO:0000313" key="1">
    <source>
        <dbReference type="EMBL" id="KWX23472.1"/>
    </source>
</evidence>
<dbReference type="Gene3D" id="3.20.20.80">
    <property type="entry name" value="Glycosidases"/>
    <property type="match status" value="1"/>
</dbReference>
<proteinExistence type="predicted"/>
<dbReference type="InterPro" id="IPR017853">
    <property type="entry name" value="GH"/>
</dbReference>
<dbReference type="PANTHER" id="PTHR12631:SF10">
    <property type="entry name" value="BETA-XYLOSIDASE-LIKE PROTEIN-RELATED"/>
    <property type="match status" value="1"/>
</dbReference>
<organism evidence="1 2">
    <name type="scientific">Mycolicibacterium wolinskyi</name>
    <dbReference type="NCBI Taxonomy" id="59750"/>
    <lineage>
        <taxon>Bacteria</taxon>
        <taxon>Bacillati</taxon>
        <taxon>Actinomycetota</taxon>
        <taxon>Actinomycetes</taxon>
        <taxon>Mycobacteriales</taxon>
        <taxon>Mycobacteriaceae</taxon>
        <taxon>Mycolicibacterium</taxon>
    </lineage>
</organism>
<dbReference type="InterPro" id="IPR051923">
    <property type="entry name" value="Glycosyl_Hydrolase_39"/>
</dbReference>
<keyword evidence="2" id="KW-1185">Reference proteome</keyword>
<evidence type="ECO:0008006" key="3">
    <source>
        <dbReference type="Google" id="ProtNLM"/>
    </source>
</evidence>
<dbReference type="EMBL" id="LGTW01000008">
    <property type="protein sequence ID" value="KWX23472.1"/>
    <property type="molecule type" value="Genomic_DNA"/>
</dbReference>
<gene>
    <name evidence="1" type="ORF">AFM11_14420</name>
</gene>
<reference evidence="1 2" key="1">
    <citation type="submission" date="2015-07" db="EMBL/GenBank/DDBJ databases">
        <title>A draft genome sequence of Mycobacterium wolinskyi.</title>
        <authorList>
            <person name="de Man T.J."/>
            <person name="Perry K.A."/>
            <person name="Coulliette A.D."/>
            <person name="Jensen B."/>
            <person name="Toney N.C."/>
            <person name="Limbago B.M."/>
            <person name="Noble-Wang J."/>
        </authorList>
    </citation>
    <scope>NUCLEOTIDE SEQUENCE [LARGE SCALE GENOMIC DNA]</scope>
    <source>
        <strain evidence="1 2">CDC_01</strain>
    </source>
</reference>
<dbReference type="RefSeq" id="WP_067849818.1">
    <property type="nucleotide sequence ID" value="NZ_LGTW01000008.1"/>
</dbReference>
<dbReference type="Proteomes" id="UP000070612">
    <property type="component" value="Unassembled WGS sequence"/>
</dbReference>
<sequence length="295" mass="31668">MTIGINQSNLCQLSASALATTLDGIAEMGFGTVRFAVDWGYLSNAFGQTNYTPVRAVKNALDARGLTAMPCLGIHYPLNHSSTGFGNFVGKCTEIFGSIPYYEVWNEPNLIAFNIGSPANYVKYLKAAAPRIRAVGSQVISAGLAAYPTFQSPLGKNWSPVDWLNGMYAGGESGDYDLLGYHPYSIKDDQNATFVDPRTNPFGIAQIDALKAVQASKGDTRPMAFTEVGYITPGKVSLADASDWLTWQLANQDPNFPPTWFFCYQDTAGDGGGYGIKDTAGAPKGVYFDTVAALV</sequence>
<name>A0A132PN47_9MYCO</name>
<dbReference type="GO" id="GO:0004553">
    <property type="term" value="F:hydrolase activity, hydrolyzing O-glycosyl compounds"/>
    <property type="evidence" value="ECO:0007669"/>
    <property type="project" value="TreeGrafter"/>
</dbReference>
<dbReference type="AlphaFoldDB" id="A0A132PN47"/>
<evidence type="ECO:0000313" key="2">
    <source>
        <dbReference type="Proteomes" id="UP000070612"/>
    </source>
</evidence>
<dbReference type="PATRIC" id="fig|59750.3.peg.6992"/>
<dbReference type="SUPFAM" id="SSF51445">
    <property type="entry name" value="(Trans)glycosidases"/>
    <property type="match status" value="1"/>
</dbReference>
<dbReference type="PANTHER" id="PTHR12631">
    <property type="entry name" value="ALPHA-L-IDURONIDASE"/>
    <property type="match status" value="1"/>
</dbReference>
<protein>
    <recommendedName>
        <fullName evidence="3">Glycoside hydrolase family 5 domain-containing protein</fullName>
    </recommendedName>
</protein>
<accession>A0A132PN47</accession>